<dbReference type="GO" id="GO:0000724">
    <property type="term" value="P:double-strand break repair via homologous recombination"/>
    <property type="evidence" value="ECO:0000318"/>
    <property type="project" value="GO_Central"/>
</dbReference>
<keyword evidence="8 12" id="KW-0175">Coiled coil</keyword>
<evidence type="ECO:0000256" key="12">
    <source>
        <dbReference type="SAM" id="Coils"/>
    </source>
</evidence>
<evidence type="ECO:0000256" key="2">
    <source>
        <dbReference type="ARBA" id="ARBA00004286"/>
    </source>
</evidence>
<dbReference type="InterPro" id="IPR038729">
    <property type="entry name" value="Rad50/SbcC_AAA"/>
</dbReference>
<dbReference type="GeneID" id="5722507"/>
<dbReference type="SUPFAM" id="SSF52540">
    <property type="entry name" value="P-loop containing nucleoside triphosphate hydrolases"/>
    <property type="match status" value="1"/>
</dbReference>
<dbReference type="Gene3D" id="3.40.50.300">
    <property type="entry name" value="P-loop containing nucleotide triphosphate hydrolases"/>
    <property type="match status" value="2"/>
</dbReference>
<dbReference type="GO" id="GO:0030915">
    <property type="term" value="C:Smc5-Smc6 complex"/>
    <property type="evidence" value="ECO:0000318"/>
    <property type="project" value="GO_Central"/>
</dbReference>
<dbReference type="Gramene" id="PNW75389">
    <property type="protein sequence ID" value="PNW75389"/>
    <property type="gene ID" value="CHLRE_12g525100v5"/>
</dbReference>
<dbReference type="GO" id="GO:0005524">
    <property type="term" value="F:ATP binding"/>
    <property type="evidence" value="ECO:0007669"/>
    <property type="project" value="UniProtKB-KW"/>
</dbReference>
<dbReference type="Proteomes" id="UP000006906">
    <property type="component" value="Chromosome 12"/>
</dbReference>
<dbReference type="ExpressionAtlas" id="A0A2K3D4E3">
    <property type="expression patterns" value="baseline and differential"/>
</dbReference>
<feature type="compositionally biased region" description="Basic and acidic residues" evidence="13">
    <location>
        <begin position="193"/>
        <end position="206"/>
    </location>
</feature>
<keyword evidence="11" id="KW-0539">Nucleus</keyword>
<organism evidence="15 16">
    <name type="scientific">Chlamydomonas reinhardtii</name>
    <name type="common">Chlamydomonas smithii</name>
    <dbReference type="NCBI Taxonomy" id="3055"/>
    <lineage>
        <taxon>Eukaryota</taxon>
        <taxon>Viridiplantae</taxon>
        <taxon>Chlorophyta</taxon>
        <taxon>core chlorophytes</taxon>
        <taxon>Chlorophyceae</taxon>
        <taxon>CS clade</taxon>
        <taxon>Chlamydomonadales</taxon>
        <taxon>Chlamydomonadaceae</taxon>
        <taxon>Chlamydomonas</taxon>
    </lineage>
</organism>
<evidence type="ECO:0000313" key="16">
    <source>
        <dbReference type="Proteomes" id="UP000006906"/>
    </source>
</evidence>
<gene>
    <name evidence="15" type="ORF">CHLRE_12g525100v5</name>
</gene>
<evidence type="ECO:0000256" key="5">
    <source>
        <dbReference type="ARBA" id="ARBA00022741"/>
    </source>
</evidence>
<evidence type="ECO:0000256" key="10">
    <source>
        <dbReference type="ARBA" id="ARBA00023204"/>
    </source>
</evidence>
<keyword evidence="10" id="KW-0234">DNA repair</keyword>
<feature type="coiled-coil region" evidence="12">
    <location>
        <begin position="1123"/>
        <end position="1157"/>
    </location>
</feature>
<keyword evidence="5" id="KW-0547">Nucleotide-binding</keyword>
<comment type="similarity">
    <text evidence="3">Belongs to the SMC family. SMC6 subfamily.</text>
</comment>
<dbReference type="KEGG" id="cre:CHLRE_12g525100v5"/>
<dbReference type="STRING" id="3055.A0A2K3D4E3"/>
<dbReference type="GO" id="GO:0003684">
    <property type="term" value="F:damaged DNA binding"/>
    <property type="evidence" value="ECO:0000318"/>
    <property type="project" value="GO_Central"/>
</dbReference>
<comment type="subcellular location">
    <subcellularLocation>
        <location evidence="2">Chromosome</location>
    </subcellularLocation>
    <subcellularLocation>
        <location evidence="1">Nucleus</location>
    </subcellularLocation>
</comment>
<keyword evidence="4" id="KW-0158">Chromosome</keyword>
<reference evidence="15 16" key="1">
    <citation type="journal article" date="2007" name="Science">
        <title>The Chlamydomonas genome reveals the evolution of key animal and plant functions.</title>
        <authorList>
            <person name="Merchant S.S."/>
            <person name="Prochnik S.E."/>
            <person name="Vallon O."/>
            <person name="Harris E.H."/>
            <person name="Karpowicz S.J."/>
            <person name="Witman G.B."/>
            <person name="Terry A."/>
            <person name="Salamov A."/>
            <person name="Fritz-Laylin L.K."/>
            <person name="Marechal-Drouard L."/>
            <person name="Marshall W.F."/>
            <person name="Qu L.H."/>
            <person name="Nelson D.R."/>
            <person name="Sanderfoot A.A."/>
            <person name="Spalding M.H."/>
            <person name="Kapitonov V.V."/>
            <person name="Ren Q."/>
            <person name="Ferris P."/>
            <person name="Lindquist E."/>
            <person name="Shapiro H."/>
            <person name="Lucas S.M."/>
            <person name="Grimwood J."/>
            <person name="Schmutz J."/>
            <person name="Cardol P."/>
            <person name="Cerutti H."/>
            <person name="Chanfreau G."/>
            <person name="Chen C.L."/>
            <person name="Cognat V."/>
            <person name="Croft M.T."/>
            <person name="Dent R."/>
            <person name="Dutcher S."/>
            <person name="Fernandez E."/>
            <person name="Fukuzawa H."/>
            <person name="Gonzalez-Ballester D."/>
            <person name="Gonzalez-Halphen D."/>
            <person name="Hallmann A."/>
            <person name="Hanikenne M."/>
            <person name="Hippler M."/>
            <person name="Inwood W."/>
            <person name="Jabbari K."/>
            <person name="Kalanon M."/>
            <person name="Kuras R."/>
            <person name="Lefebvre P.A."/>
            <person name="Lemaire S.D."/>
            <person name="Lobanov A.V."/>
            <person name="Lohr M."/>
            <person name="Manuell A."/>
            <person name="Meier I."/>
            <person name="Mets L."/>
            <person name="Mittag M."/>
            <person name="Mittelmeier T."/>
            <person name="Moroney J.V."/>
            <person name="Moseley J."/>
            <person name="Napoli C."/>
            <person name="Nedelcu A.M."/>
            <person name="Niyogi K."/>
            <person name="Novoselov S.V."/>
            <person name="Paulsen I.T."/>
            <person name="Pazour G."/>
            <person name="Purton S."/>
            <person name="Ral J.P."/>
            <person name="Riano-Pachon D.M."/>
            <person name="Riekhof W."/>
            <person name="Rymarquis L."/>
            <person name="Schroda M."/>
            <person name="Stern D."/>
            <person name="Umen J."/>
            <person name="Willows R."/>
            <person name="Wilson N."/>
            <person name="Zimmer S.L."/>
            <person name="Allmer J."/>
            <person name="Balk J."/>
            <person name="Bisova K."/>
            <person name="Chen C.J."/>
            <person name="Elias M."/>
            <person name="Gendler K."/>
            <person name="Hauser C."/>
            <person name="Lamb M.R."/>
            <person name="Ledford H."/>
            <person name="Long J.C."/>
            <person name="Minagawa J."/>
            <person name="Page M.D."/>
            <person name="Pan J."/>
            <person name="Pootakham W."/>
            <person name="Roje S."/>
            <person name="Rose A."/>
            <person name="Stahlberg E."/>
            <person name="Terauchi A.M."/>
            <person name="Yang P."/>
            <person name="Ball S."/>
            <person name="Bowler C."/>
            <person name="Dieckmann C.L."/>
            <person name="Gladyshev V.N."/>
            <person name="Green P."/>
            <person name="Jorgensen R."/>
            <person name="Mayfield S."/>
            <person name="Mueller-Roeber B."/>
            <person name="Rajamani S."/>
            <person name="Sayre R.T."/>
            <person name="Brokstein P."/>
            <person name="Dubchak I."/>
            <person name="Goodstein D."/>
            <person name="Hornick L."/>
            <person name="Huang Y.W."/>
            <person name="Jhaveri J."/>
            <person name="Luo Y."/>
            <person name="Martinez D."/>
            <person name="Ngau W.C."/>
            <person name="Otillar B."/>
            <person name="Poliakov A."/>
            <person name="Porter A."/>
            <person name="Szajkowski L."/>
            <person name="Werner G."/>
            <person name="Zhou K."/>
            <person name="Grigoriev I.V."/>
            <person name="Rokhsar D.S."/>
            <person name="Grossman A.R."/>
        </authorList>
    </citation>
    <scope>NUCLEOTIDE SEQUENCE [LARGE SCALE GENOMIC DNA]</scope>
    <source>
        <strain evidence="16">CC-503</strain>
    </source>
</reference>
<feature type="compositionally biased region" description="Low complexity" evidence="13">
    <location>
        <begin position="106"/>
        <end position="130"/>
    </location>
</feature>
<evidence type="ECO:0000256" key="13">
    <source>
        <dbReference type="SAM" id="MobiDB-lite"/>
    </source>
</evidence>
<keyword evidence="6" id="KW-0227">DNA damage</keyword>
<feature type="compositionally biased region" description="Polar residues" evidence="13">
    <location>
        <begin position="151"/>
        <end position="162"/>
    </location>
</feature>
<feature type="coiled-coil region" evidence="12">
    <location>
        <begin position="995"/>
        <end position="1022"/>
    </location>
</feature>
<dbReference type="EMBL" id="CM008973">
    <property type="protein sequence ID" value="PNW75389.1"/>
    <property type="molecule type" value="Genomic_DNA"/>
</dbReference>
<dbReference type="PANTHER" id="PTHR19306">
    <property type="entry name" value="STRUCTURAL MAINTENANCE OF CHROMOSOMES 5,6 SMC5, SMC6"/>
    <property type="match status" value="1"/>
</dbReference>
<dbReference type="Pfam" id="PF13476">
    <property type="entry name" value="AAA_23"/>
    <property type="match status" value="1"/>
</dbReference>
<dbReference type="InParanoid" id="A0A2K3D4E3"/>
<protein>
    <recommendedName>
        <fullName evidence="14">Rad50/SbcC-type AAA domain-containing protein</fullName>
    </recommendedName>
</protein>
<evidence type="ECO:0000256" key="4">
    <source>
        <dbReference type="ARBA" id="ARBA00022454"/>
    </source>
</evidence>
<name>A0A2K3D4E3_CHLRE</name>
<dbReference type="GO" id="GO:0005634">
    <property type="term" value="C:nucleus"/>
    <property type="evidence" value="ECO:0000318"/>
    <property type="project" value="GO_Central"/>
</dbReference>
<accession>A0A2K3D4E3</accession>
<evidence type="ECO:0000256" key="6">
    <source>
        <dbReference type="ARBA" id="ARBA00022763"/>
    </source>
</evidence>
<sequence length="1432" mass="155469">MTRRKEKARPEGLIADTSLPARLASPHEARAYVGRPVCRYFSFEESDSPGWYFGRVISVDVDADTAFLTVEYEDKDTEELYWNEFVRWAVTEDSMPPTHTDGGEAAGAAADPHTPDGAAQIGGAAAGGTAPRKRSASAAGLAPDSPESPTPVRQQRTRSASTGVHVKQEPGADGEGGSQLGPQRSRRSQASRGRGEDGAAAEREGEADGEEEDVARPRVRRRLDMDQAADGQPHEATGAAGAGAGAALSSAPAPPADGAGGSRAGVASQSAAPQQQRLSAAAVMQKKWKLPRDPRPAGHLRRIQLINFMCHKNLEVEFGPHVTFLSGQNGSGKSAVLQGLQACLGASARDTSRGSNLSGWVKVGCNTASVALELWNTREEDTAAGQRTVPFRYELYGPVIKIVRKLHSKGGGTFQLYNAHGVEVKQAQIGQSPAKEVSALADHFHVDAANPLMIITQDMSARFHQKTSGSGARSCSKYEMFMEGTCLAAARDTLAAAEQKIARADANLARQQGRLAERSAAVKQLEAKVKELQQAADMRQLLGDVEAALMWSTVRESEEGLKAAKAAAAAAPVRVAALQERLAARQQAHSQLQERERNLRAEMEDTRVAQLPARLKELEAAKREAARRQTAARRELERLDESIRSLKDTKSEREADLQALAAAAQSDTALQSLAAHNERLNAKTQELEGLQEQLAALEARRLALAGEKATAEQEERTAAAARRDAEAALRDANGLHEELAAAAAGGGADARWRMLTRRWGDSAMRLQEAIRRAPPNTFSRPPFGPVGLYLRRVPGSCDQAFAALLEHALSNVLDGWIVNQRDDSDRLQALARQAELGGYRPQVSVAPFKDRVHPYKPGPLLCDPHTGVVCKRVVDLLQPAPPNEEAMTDTMRATLMSFLLDNGGAASTVLVEDRDMAQWVARGGLQHWDVWTAYDLEGTKYEERNSTLITNVKAIRNRGMCKVDEVAADTSAQLAEAARQLAARKAEAAAAAATHEAAVAALRRLEGEATDLKKRQVALGRQQARCTAELSTMREETPAAASEALSAELMNALTQLGSQLQQQASARAERESELNNAAASVRDVEAKLAQARLDGDSYLARRDELVAAVEEVGQQLAASARRVADTEALLAAARQDAAVAQARIDEYESKVEASRAEAEKECPRAEGAAALERVKEAKRERLRRDRGAASRSPQELEKEVEAAVSLKALRAWVNRTERDIERLEADGNLETIRARADEARASFKIDLDAYKAVQKKVKVMRENQSLREVKYIKIRDYAERVVSAKFQQYMLRRNFAASLALSHGPPGRLELSVRPTNQQEAPSSLMQLSGGERSFTTVAFLLAVGAMLDSPFRCCDEIDVYMDPTNRKVSTAALLEYAWLFNSGSQLVMLSPQDSKTTQECEDALVKKCQADRRPVPPKDFCKILVLQPPRE</sequence>
<proteinExistence type="inferred from homology"/>
<dbReference type="OMA" id="QCKLFFD"/>
<dbReference type="GO" id="GO:0035861">
    <property type="term" value="C:site of double-strand break"/>
    <property type="evidence" value="ECO:0000318"/>
    <property type="project" value="GO_Central"/>
</dbReference>
<feature type="coiled-coil region" evidence="12">
    <location>
        <begin position="575"/>
        <end position="738"/>
    </location>
</feature>
<evidence type="ECO:0000256" key="9">
    <source>
        <dbReference type="ARBA" id="ARBA00023172"/>
    </source>
</evidence>
<dbReference type="GO" id="GO:0016887">
    <property type="term" value="F:ATP hydrolysis activity"/>
    <property type="evidence" value="ECO:0007669"/>
    <property type="project" value="InterPro"/>
</dbReference>
<evidence type="ECO:0000256" key="3">
    <source>
        <dbReference type="ARBA" id="ARBA00006793"/>
    </source>
</evidence>
<dbReference type="GO" id="GO:0003697">
    <property type="term" value="F:single-stranded DNA binding"/>
    <property type="evidence" value="ECO:0000318"/>
    <property type="project" value="GO_Central"/>
</dbReference>
<evidence type="ECO:0000256" key="11">
    <source>
        <dbReference type="ARBA" id="ARBA00023242"/>
    </source>
</evidence>
<feature type="region of interest" description="Disordered" evidence="13">
    <location>
        <begin position="93"/>
        <end position="295"/>
    </location>
</feature>
<dbReference type="OrthoDB" id="10072614at2759"/>
<keyword evidence="9" id="KW-0233">DNA recombination</keyword>
<dbReference type="InterPro" id="IPR027417">
    <property type="entry name" value="P-loop_NTPase"/>
</dbReference>
<feature type="coiled-coil region" evidence="12">
    <location>
        <begin position="487"/>
        <end position="542"/>
    </location>
</feature>
<evidence type="ECO:0000256" key="8">
    <source>
        <dbReference type="ARBA" id="ARBA00023054"/>
    </source>
</evidence>
<evidence type="ECO:0000256" key="7">
    <source>
        <dbReference type="ARBA" id="ARBA00022840"/>
    </source>
</evidence>
<dbReference type="PANTHER" id="PTHR19306:SF6">
    <property type="entry name" value="STRUCTURAL MAINTENANCE OF CHROMOSOMES PROTEIN 6"/>
    <property type="match status" value="1"/>
</dbReference>
<feature type="compositionally biased region" description="Polar residues" evidence="13">
    <location>
        <begin position="267"/>
        <end position="278"/>
    </location>
</feature>
<keyword evidence="7" id="KW-0067">ATP-binding</keyword>
<evidence type="ECO:0000313" key="15">
    <source>
        <dbReference type="EMBL" id="PNW75389.1"/>
    </source>
</evidence>
<feature type="domain" description="Rad50/SbcC-type AAA" evidence="14">
    <location>
        <begin position="302"/>
        <end position="576"/>
    </location>
</feature>
<evidence type="ECO:0000259" key="14">
    <source>
        <dbReference type="Pfam" id="PF13476"/>
    </source>
</evidence>
<dbReference type="RefSeq" id="XP_042918540.1">
    <property type="nucleotide sequence ID" value="XM_043068445.1"/>
</dbReference>
<keyword evidence="16" id="KW-1185">Reference proteome</keyword>
<evidence type="ECO:0000256" key="1">
    <source>
        <dbReference type="ARBA" id="ARBA00004123"/>
    </source>
</evidence>